<dbReference type="eggNOG" id="ENOG5032TBA">
    <property type="taxonomic scope" value="Bacteria"/>
</dbReference>
<dbReference type="AlphaFoldDB" id="Z9JY76"/>
<feature type="coiled-coil region" evidence="1">
    <location>
        <begin position="34"/>
        <end position="61"/>
    </location>
</feature>
<protein>
    <recommendedName>
        <fullName evidence="4">Copper transporter</fullName>
    </recommendedName>
</protein>
<organism evidence="2 3">
    <name type="scientific">Brachybacterium phenoliresistens</name>
    <dbReference type="NCBI Taxonomy" id="396014"/>
    <lineage>
        <taxon>Bacteria</taxon>
        <taxon>Bacillati</taxon>
        <taxon>Actinomycetota</taxon>
        <taxon>Actinomycetes</taxon>
        <taxon>Micrococcales</taxon>
        <taxon>Dermabacteraceae</taxon>
        <taxon>Brachybacterium</taxon>
    </lineage>
</organism>
<dbReference type="STRING" id="396014.BF93_08050"/>
<gene>
    <name evidence="2" type="ORF">BF93_08050</name>
</gene>
<reference evidence="2 3" key="1">
    <citation type="submission" date="2014-02" db="EMBL/GenBank/DDBJ databases">
        <title>Genome sequence of Brachybacterium phenoliresistens strain W13A50.</title>
        <authorList>
            <person name="Wang X."/>
        </authorList>
    </citation>
    <scope>NUCLEOTIDE SEQUENCE [LARGE SCALE GENOMIC DNA]</scope>
    <source>
        <strain evidence="2 3">W13A50</strain>
    </source>
</reference>
<proteinExistence type="predicted"/>
<evidence type="ECO:0000313" key="2">
    <source>
        <dbReference type="EMBL" id="EWS82953.1"/>
    </source>
</evidence>
<dbReference type="HOGENOM" id="CLU_072020_0_1_11"/>
<dbReference type="GO" id="GO:0016020">
    <property type="term" value="C:membrane"/>
    <property type="evidence" value="ECO:0007669"/>
    <property type="project" value="InterPro"/>
</dbReference>
<keyword evidence="1" id="KW-0175">Coiled coil</keyword>
<dbReference type="PATRIC" id="fig|396014.3.peg.597"/>
<evidence type="ECO:0008006" key="4">
    <source>
        <dbReference type="Google" id="ProtNLM"/>
    </source>
</evidence>
<keyword evidence="3" id="KW-1185">Reference proteome</keyword>
<comment type="caution">
    <text evidence="2">The sequence shown here is derived from an EMBL/GenBank/DDBJ whole genome shotgun (WGS) entry which is preliminary data.</text>
</comment>
<evidence type="ECO:0000256" key="1">
    <source>
        <dbReference type="SAM" id="Coils"/>
    </source>
</evidence>
<dbReference type="GO" id="GO:0055070">
    <property type="term" value="P:copper ion homeostasis"/>
    <property type="evidence" value="ECO:0007669"/>
    <property type="project" value="InterPro"/>
</dbReference>
<sequence length="338" mass="35088">MIDFRYHLVSLISVFIALAIGIVLGAGPLRESLGDQLAEQVEQLRTEKDDLRAANEGLTADRDQLTGYVEASAPQLLEGTLEGTTIALVTEHDSSRTEVEAVEANIATAGGTVGPRITLQSMLWAPDASAQRRDTLADLRAVSPELVPADADDDVTALTGTLARLLSPGDGPDEEVRAQAWQVLVDRQAVTVDGDLVPVDAVAYLGADPAEMVVPTESASAAGERAQALLGVQTSFMLGLVDTGTPAVVSAVTPQDNSGDGILGTVRTDARFRGLSTTDRLQQSDGPVLTVLALGERLRGGVGDYGTAADADARIPEVDTSVPIIGQEEPAASDGGEG</sequence>
<dbReference type="InterPro" id="IPR021522">
    <property type="entry name" value="MctB"/>
</dbReference>
<accession>Z9JY76</accession>
<dbReference type="Proteomes" id="UP000023067">
    <property type="component" value="Unassembled WGS sequence"/>
</dbReference>
<dbReference type="Pfam" id="PF11382">
    <property type="entry name" value="MctB"/>
    <property type="match status" value="1"/>
</dbReference>
<dbReference type="RefSeq" id="WP_038370393.1">
    <property type="nucleotide sequence ID" value="NZ_BAAAOW010000001.1"/>
</dbReference>
<name>Z9JY76_9MICO</name>
<dbReference type="OrthoDB" id="4350157at2"/>
<dbReference type="EMBL" id="JDYK01000002">
    <property type="protein sequence ID" value="EWS82953.1"/>
    <property type="molecule type" value="Genomic_DNA"/>
</dbReference>
<evidence type="ECO:0000313" key="3">
    <source>
        <dbReference type="Proteomes" id="UP000023067"/>
    </source>
</evidence>